<evidence type="ECO:0000313" key="2">
    <source>
        <dbReference type="Proteomes" id="UP000316649"/>
    </source>
</evidence>
<evidence type="ECO:0000313" key="1">
    <source>
        <dbReference type="EMBL" id="TVO70086.1"/>
    </source>
</evidence>
<accession>A0A557RY36</accession>
<sequence>MLGFFCLEGNAALVGECEGTPIDAVKELPNPLSEWGVIACTPYGHIISNKEGWIWSNPGGYSPVMIPSQMVRSNPEALGNKSYFKEISLKELRGEAAASAIEVFRTGFDKSPEEPRVYSVKVVSVSGKELGFQFFEFGDHHWGMWCNKKCNPDSRFMILNMDKKPNK</sequence>
<dbReference type="EMBL" id="VMNH01000027">
    <property type="protein sequence ID" value="TVO70086.1"/>
    <property type="molecule type" value="Genomic_DNA"/>
</dbReference>
<organism evidence="1 2">
    <name type="scientific">Sedimenticola selenatireducens</name>
    <dbReference type="NCBI Taxonomy" id="191960"/>
    <lineage>
        <taxon>Bacteria</taxon>
        <taxon>Pseudomonadati</taxon>
        <taxon>Pseudomonadota</taxon>
        <taxon>Gammaproteobacteria</taxon>
        <taxon>Chromatiales</taxon>
        <taxon>Sedimenticolaceae</taxon>
        <taxon>Sedimenticola</taxon>
    </lineage>
</organism>
<proteinExistence type="predicted"/>
<gene>
    <name evidence="1" type="ORF">FHP88_17345</name>
</gene>
<protein>
    <submittedName>
        <fullName evidence="1">Uncharacterized protein</fullName>
    </submittedName>
</protein>
<dbReference type="OrthoDB" id="6193918at2"/>
<dbReference type="Proteomes" id="UP000316649">
    <property type="component" value="Unassembled WGS sequence"/>
</dbReference>
<keyword evidence="2" id="KW-1185">Reference proteome</keyword>
<name>A0A557RY36_9GAMM</name>
<dbReference type="AlphaFoldDB" id="A0A557RY36"/>
<reference evidence="1 2" key="1">
    <citation type="submission" date="2019-07" db="EMBL/GenBank/DDBJ databases">
        <title>The pathways for chlorine oxyanion respiration interact through the shared metabolite chlorate.</title>
        <authorList>
            <person name="Barnum T.P."/>
            <person name="Cheng Y."/>
            <person name="Hill K.A."/>
            <person name="Lucas L.N."/>
            <person name="Carlson H.K."/>
            <person name="Coates J.D."/>
        </authorList>
    </citation>
    <scope>NUCLEOTIDE SEQUENCE [LARGE SCALE GENOMIC DNA]</scope>
    <source>
        <strain evidence="1 2">BK-1</strain>
    </source>
</reference>
<comment type="caution">
    <text evidence="1">The sequence shown here is derived from an EMBL/GenBank/DDBJ whole genome shotgun (WGS) entry which is preliminary data.</text>
</comment>